<dbReference type="GO" id="GO:0007021">
    <property type="term" value="P:tubulin complex assembly"/>
    <property type="evidence" value="ECO:0007669"/>
    <property type="project" value="UniProtKB-UniRule"/>
</dbReference>
<sequence length="151" mass="17314">MQRPQAKGLSPIAKTISTLDRLVREEASYHVELQEQGMRVLKTEEQVKKLAAHPEDEGNAVWMLRQERMAYEETKNVMSKMEQLAREAMEKLQGLVIDERHRGIDHVIRCTQRAEQAKEGDIDETAIQEAMETIRRAKEAMPSLSEPVSES</sequence>
<keyword evidence="1" id="KW-0963">Cytoplasm</keyword>
<comment type="subcellular location">
    <subcellularLocation>
        <location evidence="1">Cytoplasm</location>
        <location evidence="1">Cytoskeleton</location>
    </subcellularLocation>
</comment>
<evidence type="ECO:0000256" key="1">
    <source>
        <dbReference type="RuleBase" id="RU364030"/>
    </source>
</evidence>
<keyword evidence="1" id="KW-0143">Chaperone</keyword>
<dbReference type="EMBL" id="CP120628">
    <property type="protein sequence ID" value="WEW57884.1"/>
    <property type="molecule type" value="Genomic_DNA"/>
</dbReference>
<dbReference type="Proteomes" id="UP001219355">
    <property type="component" value="Chromosome 2"/>
</dbReference>
<keyword evidence="1" id="KW-0206">Cytoskeleton</keyword>
<comment type="subunit">
    <text evidence="1">Supercomplex made of cofactors A to E. Cofactors A and D function by capturing and stabilizing tubulin in a quasi-native conformation. Cofactor E binds to the cofactor D-tubulin complex; interaction with cofactor C then causes the release of tubulin polypeptides that are committed to the native state.</text>
</comment>
<evidence type="ECO:0000313" key="2">
    <source>
        <dbReference type="EMBL" id="WEW57884.1"/>
    </source>
</evidence>
<organism evidence="2 3">
    <name type="scientific">Emydomyces testavorans</name>
    <dbReference type="NCBI Taxonomy" id="2070801"/>
    <lineage>
        <taxon>Eukaryota</taxon>
        <taxon>Fungi</taxon>
        <taxon>Dikarya</taxon>
        <taxon>Ascomycota</taxon>
        <taxon>Pezizomycotina</taxon>
        <taxon>Eurotiomycetes</taxon>
        <taxon>Eurotiomycetidae</taxon>
        <taxon>Onygenales</taxon>
        <taxon>Nannizziopsiaceae</taxon>
        <taxon>Emydomyces</taxon>
    </lineage>
</organism>
<gene>
    <name evidence="2" type="primary">RBL2</name>
    <name evidence="2" type="ORF">PRK78_003351</name>
</gene>
<reference evidence="2" key="1">
    <citation type="submission" date="2023-03" db="EMBL/GenBank/DDBJ databases">
        <title>Emydomyces testavorans Genome Sequence.</title>
        <authorList>
            <person name="Hoyer L."/>
        </authorList>
    </citation>
    <scope>NUCLEOTIDE SEQUENCE</scope>
    <source>
        <strain evidence="2">16-2883</strain>
    </source>
</reference>
<dbReference type="AlphaFoldDB" id="A0AAF0IKH8"/>
<dbReference type="GO" id="GO:0007023">
    <property type="term" value="P:post-chaperonin tubulin folding pathway"/>
    <property type="evidence" value="ECO:0007669"/>
    <property type="project" value="UniProtKB-UniRule"/>
</dbReference>
<dbReference type="GO" id="GO:0005874">
    <property type="term" value="C:microtubule"/>
    <property type="evidence" value="ECO:0007669"/>
    <property type="project" value="UniProtKB-KW"/>
</dbReference>
<dbReference type="InterPro" id="IPR004226">
    <property type="entry name" value="TBCA"/>
</dbReference>
<dbReference type="Gene3D" id="1.20.58.90">
    <property type="match status" value="1"/>
</dbReference>
<name>A0AAF0IKH8_9EURO</name>
<evidence type="ECO:0000313" key="3">
    <source>
        <dbReference type="Proteomes" id="UP001219355"/>
    </source>
</evidence>
<keyword evidence="3" id="KW-1185">Reference proteome</keyword>
<proteinExistence type="inferred from homology"/>
<keyword evidence="1" id="KW-0493">Microtubule</keyword>
<comment type="similarity">
    <text evidence="1">Belongs to the TBCA family.</text>
</comment>
<dbReference type="GO" id="GO:0048487">
    <property type="term" value="F:beta-tubulin binding"/>
    <property type="evidence" value="ECO:0007669"/>
    <property type="project" value="InterPro"/>
</dbReference>
<dbReference type="Pfam" id="PF02970">
    <property type="entry name" value="TBCA"/>
    <property type="match status" value="1"/>
</dbReference>
<accession>A0AAF0IKH8</accession>
<protein>
    <recommendedName>
        <fullName evidence="1">Tubulin-specific chaperone A</fullName>
    </recommendedName>
</protein>